<dbReference type="Gene3D" id="3.30.470.20">
    <property type="entry name" value="ATP-grasp fold, B domain"/>
    <property type="match status" value="1"/>
</dbReference>
<protein>
    <recommendedName>
        <fullName evidence="2">ATP-grasp domain-containing protein</fullName>
    </recommendedName>
</protein>
<name>A0A1T2L6J1_9GAMM</name>
<keyword evidence="4" id="KW-1185">Reference proteome</keyword>
<evidence type="ECO:0000313" key="3">
    <source>
        <dbReference type="EMBL" id="OOZ40725.1"/>
    </source>
</evidence>
<dbReference type="Pfam" id="PF08443">
    <property type="entry name" value="RimK"/>
    <property type="match status" value="1"/>
</dbReference>
<dbReference type="Gene3D" id="1.25.40.10">
    <property type="entry name" value="Tetratricopeptide repeat domain"/>
    <property type="match status" value="2"/>
</dbReference>
<evidence type="ECO:0000256" key="1">
    <source>
        <dbReference type="PROSITE-ProRule" id="PRU00409"/>
    </source>
</evidence>
<dbReference type="SUPFAM" id="SSF56059">
    <property type="entry name" value="Glutathione synthetase ATP-binding domain-like"/>
    <property type="match status" value="1"/>
</dbReference>
<dbReference type="GO" id="GO:0005524">
    <property type="term" value="F:ATP binding"/>
    <property type="evidence" value="ECO:0007669"/>
    <property type="project" value="UniProtKB-UniRule"/>
</dbReference>
<organism evidence="3 4">
    <name type="scientific">Solemya elarraichensis gill symbiont</name>
    <dbReference type="NCBI Taxonomy" id="1918949"/>
    <lineage>
        <taxon>Bacteria</taxon>
        <taxon>Pseudomonadati</taxon>
        <taxon>Pseudomonadota</taxon>
        <taxon>Gammaproteobacteria</taxon>
        <taxon>sulfur-oxidizing symbionts</taxon>
    </lineage>
</organism>
<proteinExistence type="predicted"/>
<dbReference type="OrthoDB" id="5297883at2"/>
<comment type="caution">
    <text evidence="3">The sequence shown here is derived from an EMBL/GenBank/DDBJ whole genome shotgun (WGS) entry which is preliminary data.</text>
</comment>
<accession>A0A1T2L6J1</accession>
<dbReference type="AlphaFoldDB" id="A0A1T2L6J1"/>
<dbReference type="EMBL" id="MPRK01000080">
    <property type="protein sequence ID" value="OOZ40725.1"/>
    <property type="molecule type" value="Genomic_DNA"/>
</dbReference>
<keyword evidence="1" id="KW-0067">ATP-binding</keyword>
<evidence type="ECO:0000313" key="4">
    <source>
        <dbReference type="Proteomes" id="UP000190198"/>
    </source>
</evidence>
<keyword evidence="1" id="KW-0547">Nucleotide-binding</keyword>
<dbReference type="InterPro" id="IPR011990">
    <property type="entry name" value="TPR-like_helical_dom_sf"/>
</dbReference>
<dbReference type="SUPFAM" id="SSF48452">
    <property type="entry name" value="TPR-like"/>
    <property type="match status" value="1"/>
</dbReference>
<sequence length="573" mass="64664">MMMKKTDTTASTTANQLHTAKVLLSSKNFTRAEQLLKEILQVESKNPEALDLLAKILYLRDEKKAARNLWKQSLKYAGQPEVLFSNLHTFLHVLRQEGNLKAADKHASMKLPKWPQTHVPDTQERDRIIELANLLAKSGQLESSRTLLEQIAATLPDDVEIMASIGIIQMLQEQYAEALKTFTTVDRAIQPRSDLSLLARIYQAAAALDNKELMLTTAERATDEHPFHNAPKQPGQSKNILLIYPHPNLSTTIQADERGSQFSGNYPSQLRERLSDEFHFSSILTATETSRKATDKLPHPDLIINNVVNAESLISLGDLSSLCDFIDSFNAPVINHPRNAISASRNQTIKLIDDIPSVIAPSTVRFSKINKSHADLVDEIESQFDYPFIVRTLSAQEGKGMSKVDNRESLAQALDEKPTDFYVTQFVESRHESGLYRKIRAAVVGDEVHVIRVDHSTEWKIYGRTKKDQIMVNFHQQRPEFLAAEDRICTNPYEELGQPIMQALEEIGRRIPLDIFGIDFDVTSEGKFLFFETNATMNLLSTADPSVPYSLDAEKRLLTAIKHYMRSLIEKAS</sequence>
<gene>
    <name evidence="3" type="ORF">BOW52_05515</name>
</gene>
<feature type="domain" description="ATP-grasp" evidence="2">
    <location>
        <begin position="350"/>
        <end position="562"/>
    </location>
</feature>
<dbReference type="InterPro" id="IPR013651">
    <property type="entry name" value="ATP-grasp_RimK-type"/>
</dbReference>
<dbReference type="RefSeq" id="WP_078476828.1">
    <property type="nucleotide sequence ID" value="NZ_MPRK01000080.1"/>
</dbReference>
<dbReference type="PROSITE" id="PS50975">
    <property type="entry name" value="ATP_GRASP"/>
    <property type="match status" value="1"/>
</dbReference>
<dbReference type="GO" id="GO:0046872">
    <property type="term" value="F:metal ion binding"/>
    <property type="evidence" value="ECO:0007669"/>
    <property type="project" value="InterPro"/>
</dbReference>
<evidence type="ECO:0000259" key="2">
    <source>
        <dbReference type="PROSITE" id="PS50975"/>
    </source>
</evidence>
<reference evidence="3 4" key="1">
    <citation type="submission" date="2016-11" db="EMBL/GenBank/DDBJ databases">
        <title>Mixed transmission modes and dynamic genome evolution in an obligate animal-bacterial symbiosis.</title>
        <authorList>
            <person name="Russell S.L."/>
            <person name="Corbett-Detig R.B."/>
            <person name="Cavanaugh C.M."/>
        </authorList>
    </citation>
    <scope>NUCLEOTIDE SEQUENCE [LARGE SCALE GENOMIC DNA]</scope>
    <source>
        <strain evidence="3">Sp-SM6</strain>
    </source>
</reference>
<dbReference type="Proteomes" id="UP000190198">
    <property type="component" value="Unassembled WGS sequence"/>
</dbReference>
<dbReference type="InterPro" id="IPR011761">
    <property type="entry name" value="ATP-grasp"/>
</dbReference>